<proteinExistence type="inferred from homology"/>
<comment type="caution">
    <text evidence="10">The sequence shown here is derived from an EMBL/GenBank/DDBJ whole genome shotgun (WGS) entry which is preliminary data.</text>
</comment>
<evidence type="ECO:0000313" key="11">
    <source>
        <dbReference type="Proteomes" id="UP000265692"/>
    </source>
</evidence>
<keyword evidence="5 7" id="KW-1133">Transmembrane helix</keyword>
<dbReference type="PANTHER" id="PTHR34582:SF6">
    <property type="entry name" value="UPF0702 TRANSMEMBRANE PROTEIN YCAP"/>
    <property type="match status" value="1"/>
</dbReference>
<dbReference type="PANTHER" id="PTHR34582">
    <property type="entry name" value="UPF0702 TRANSMEMBRANE PROTEIN YCAP"/>
    <property type="match status" value="1"/>
</dbReference>
<evidence type="ECO:0000256" key="2">
    <source>
        <dbReference type="ARBA" id="ARBA00006448"/>
    </source>
</evidence>
<dbReference type="Pfam" id="PF04239">
    <property type="entry name" value="DUF421"/>
    <property type="match status" value="1"/>
</dbReference>
<dbReference type="EMBL" id="QWEI01000001">
    <property type="protein sequence ID" value="RHW40078.1"/>
    <property type="molecule type" value="Genomic_DNA"/>
</dbReference>
<evidence type="ECO:0000256" key="7">
    <source>
        <dbReference type="SAM" id="Phobius"/>
    </source>
</evidence>
<keyword evidence="3" id="KW-1003">Cell membrane</keyword>
<evidence type="ECO:0000256" key="4">
    <source>
        <dbReference type="ARBA" id="ARBA00022692"/>
    </source>
</evidence>
<evidence type="ECO:0000259" key="9">
    <source>
        <dbReference type="Pfam" id="PF20730"/>
    </source>
</evidence>
<evidence type="ECO:0000259" key="8">
    <source>
        <dbReference type="Pfam" id="PF04239"/>
    </source>
</evidence>
<protein>
    <submittedName>
        <fullName evidence="10">DUF421 domain-containing protein</fullName>
    </submittedName>
</protein>
<gene>
    <name evidence="10" type="ORF">D1B33_04315</name>
</gene>
<keyword evidence="6 7" id="KW-0472">Membrane</keyword>
<sequence length="164" mass="18608">MCKAGGIQLELYLGVALKFIVALIGIIIVIRIIGQKELAQTTPVDLVFMLILADIVGGMIHEKDFKITHIIFIIIIWGLCMWGSEKLTRKNAFERWIDGKPEIIIKNGTVNTRLMEKENLSKQELETQLRKQGVFNVKEVRLGILEIDGTISAKLYKDTDNQEK</sequence>
<evidence type="ECO:0000256" key="1">
    <source>
        <dbReference type="ARBA" id="ARBA00004651"/>
    </source>
</evidence>
<feature type="domain" description="YetF-like N-terminal transmembrane" evidence="9">
    <location>
        <begin position="12"/>
        <end position="80"/>
    </location>
</feature>
<evidence type="ECO:0000256" key="3">
    <source>
        <dbReference type="ARBA" id="ARBA00022475"/>
    </source>
</evidence>
<evidence type="ECO:0000256" key="5">
    <source>
        <dbReference type="ARBA" id="ARBA00022989"/>
    </source>
</evidence>
<reference evidence="10 11" key="1">
    <citation type="submission" date="2018-08" db="EMBL/GenBank/DDBJ databases">
        <title>Lysinibacillus sp. YLB-03 draft genome sequence.</title>
        <authorList>
            <person name="Yu L."/>
        </authorList>
    </citation>
    <scope>NUCLEOTIDE SEQUENCE [LARGE SCALE GENOMIC DNA]</scope>
    <source>
        <strain evidence="10 11">YLB-03</strain>
    </source>
</reference>
<feature type="domain" description="YetF C-terminal" evidence="8">
    <location>
        <begin position="90"/>
        <end position="158"/>
    </location>
</feature>
<name>A0A396SIE6_9BACL</name>
<evidence type="ECO:0000313" key="10">
    <source>
        <dbReference type="EMBL" id="RHW40078.1"/>
    </source>
</evidence>
<keyword evidence="4 7" id="KW-0812">Transmembrane</keyword>
<dbReference type="Pfam" id="PF20730">
    <property type="entry name" value="YetF_N"/>
    <property type="match status" value="1"/>
</dbReference>
<dbReference type="InterPro" id="IPR048454">
    <property type="entry name" value="YetF_N"/>
</dbReference>
<comment type="similarity">
    <text evidence="2">Belongs to the UPF0702 family.</text>
</comment>
<evidence type="ECO:0000256" key="6">
    <source>
        <dbReference type="ARBA" id="ARBA00023136"/>
    </source>
</evidence>
<feature type="transmembrane region" description="Helical" evidence="7">
    <location>
        <begin position="67"/>
        <end position="84"/>
    </location>
</feature>
<dbReference type="AlphaFoldDB" id="A0A396SIE6"/>
<dbReference type="Gene3D" id="3.30.240.20">
    <property type="entry name" value="bsu07140 like domains"/>
    <property type="match status" value="1"/>
</dbReference>
<feature type="transmembrane region" description="Helical" evidence="7">
    <location>
        <begin position="12"/>
        <end position="32"/>
    </location>
</feature>
<dbReference type="Proteomes" id="UP000265692">
    <property type="component" value="Unassembled WGS sequence"/>
</dbReference>
<dbReference type="InterPro" id="IPR007353">
    <property type="entry name" value="DUF421"/>
</dbReference>
<comment type="subcellular location">
    <subcellularLocation>
        <location evidence="1">Cell membrane</location>
        <topology evidence="1">Multi-pass membrane protein</topology>
    </subcellularLocation>
</comment>
<organism evidence="10 11">
    <name type="scientific">Ureibacillus yapensis</name>
    <dbReference type="NCBI Taxonomy" id="2304605"/>
    <lineage>
        <taxon>Bacteria</taxon>
        <taxon>Bacillati</taxon>
        <taxon>Bacillota</taxon>
        <taxon>Bacilli</taxon>
        <taxon>Bacillales</taxon>
        <taxon>Caryophanaceae</taxon>
        <taxon>Ureibacillus</taxon>
    </lineage>
</organism>
<dbReference type="InterPro" id="IPR023090">
    <property type="entry name" value="UPF0702_alpha/beta_dom_sf"/>
</dbReference>
<accession>A0A396SIE6</accession>
<keyword evidence="11" id="KW-1185">Reference proteome</keyword>
<dbReference type="GO" id="GO:0005886">
    <property type="term" value="C:plasma membrane"/>
    <property type="evidence" value="ECO:0007669"/>
    <property type="project" value="UniProtKB-SubCell"/>
</dbReference>